<dbReference type="GO" id="GO:0051015">
    <property type="term" value="F:actin filament binding"/>
    <property type="evidence" value="ECO:0007669"/>
    <property type="project" value="InterPro"/>
</dbReference>
<feature type="compositionally biased region" description="Polar residues" evidence="1">
    <location>
        <begin position="169"/>
        <end position="190"/>
    </location>
</feature>
<sequence length="291" mass="32609">MTPEDPRLPVEEEDALVSHVLEIIGGITLQALKTLDQPEERDVWLEEGDDSVFYSDDDQTQQDVKASCDLVKSEAAEEPGEGYRGPEVLSDKEDQRMVKEPSLSVQREERKEPDVTETGHVLIDSAAEANKAPESSMSTSGGSLQPNCPNAETQPVKNTSSGKKMLFNTDVSNFKTSDGTNKKSYTSLNVETEVPEEKPKAELQLSAHRQKEVNQEPELDHNFHLPAGFHQGRSPCYSTLPLPKKSSCGVTQQKSFDHLTSSKYNTMSYRKIRRGNTRQKIEEFEYMIMNL</sequence>
<proteinExistence type="predicted"/>
<organism evidence="2 3">
    <name type="scientific">Echeneis naucrates</name>
    <name type="common">Live sharksucker</name>
    <dbReference type="NCBI Taxonomy" id="173247"/>
    <lineage>
        <taxon>Eukaryota</taxon>
        <taxon>Metazoa</taxon>
        <taxon>Chordata</taxon>
        <taxon>Craniata</taxon>
        <taxon>Vertebrata</taxon>
        <taxon>Euteleostomi</taxon>
        <taxon>Actinopterygii</taxon>
        <taxon>Neopterygii</taxon>
        <taxon>Teleostei</taxon>
        <taxon>Neoteleostei</taxon>
        <taxon>Acanthomorphata</taxon>
        <taxon>Carangaria</taxon>
        <taxon>Carangiformes</taxon>
        <taxon>Echeneidae</taxon>
        <taxon>Echeneis</taxon>
    </lineage>
</organism>
<dbReference type="Gene3D" id="6.10.360.10">
    <property type="match status" value="1"/>
</dbReference>
<dbReference type="InParanoid" id="A0A665VZH3"/>
<feature type="compositionally biased region" description="Polar residues" evidence="1">
    <location>
        <begin position="133"/>
        <end position="162"/>
    </location>
</feature>
<dbReference type="Ensembl" id="ENSENLT00000038233.1">
    <property type="protein sequence ID" value="ENSENLP00000037234.1"/>
    <property type="gene ID" value="ENSENLG00000016142.1"/>
</dbReference>
<dbReference type="InterPro" id="IPR008954">
    <property type="entry name" value="Moesin_tail_sf"/>
</dbReference>
<evidence type="ECO:0000313" key="3">
    <source>
        <dbReference type="Proteomes" id="UP000472264"/>
    </source>
</evidence>
<dbReference type="Pfam" id="PF20491">
    <property type="entry name" value="Ermin"/>
    <property type="match status" value="1"/>
</dbReference>
<gene>
    <name evidence="2" type="primary">LOC115062339</name>
</gene>
<dbReference type="GO" id="GO:0008360">
    <property type="term" value="P:regulation of cell shape"/>
    <property type="evidence" value="ECO:0007669"/>
    <property type="project" value="InterPro"/>
</dbReference>
<reference evidence="2" key="3">
    <citation type="submission" date="2025-09" db="UniProtKB">
        <authorList>
            <consortium name="Ensembl"/>
        </authorList>
    </citation>
    <scope>IDENTIFICATION</scope>
</reference>
<feature type="compositionally biased region" description="Basic and acidic residues" evidence="1">
    <location>
        <begin position="89"/>
        <end position="99"/>
    </location>
</feature>
<dbReference type="OMA" id="REVWSME"/>
<dbReference type="Proteomes" id="UP000472264">
    <property type="component" value="Chromosome 21"/>
</dbReference>
<reference evidence="2" key="2">
    <citation type="submission" date="2025-08" db="UniProtKB">
        <authorList>
            <consortium name="Ensembl"/>
        </authorList>
    </citation>
    <scope>IDENTIFICATION</scope>
</reference>
<dbReference type="GO" id="GO:0007015">
    <property type="term" value="P:actin filament organization"/>
    <property type="evidence" value="ECO:0007669"/>
    <property type="project" value="InterPro"/>
</dbReference>
<keyword evidence="3" id="KW-1185">Reference proteome</keyword>
<feature type="region of interest" description="Disordered" evidence="1">
    <location>
        <begin position="73"/>
        <end position="199"/>
    </location>
</feature>
<evidence type="ECO:0008006" key="4">
    <source>
        <dbReference type="Google" id="ProtNLM"/>
    </source>
</evidence>
<evidence type="ECO:0000256" key="1">
    <source>
        <dbReference type="SAM" id="MobiDB-lite"/>
    </source>
</evidence>
<protein>
    <recommendedName>
        <fullName evidence="4">Ermin</fullName>
    </recommendedName>
</protein>
<evidence type="ECO:0000313" key="2">
    <source>
        <dbReference type="Ensembl" id="ENSENLP00000037234.1"/>
    </source>
</evidence>
<dbReference type="InterPro" id="IPR045346">
    <property type="entry name" value="Ermin"/>
</dbReference>
<accession>A0A665VZH3</accession>
<dbReference type="AlphaFoldDB" id="A0A665VZH3"/>
<name>A0A665VZH3_ECHNA</name>
<reference evidence="2" key="1">
    <citation type="submission" date="2021-04" db="EMBL/GenBank/DDBJ databases">
        <authorList>
            <consortium name="Wellcome Sanger Institute Data Sharing"/>
        </authorList>
    </citation>
    <scope>NUCLEOTIDE SEQUENCE [LARGE SCALE GENOMIC DNA]</scope>
</reference>